<dbReference type="AlphaFoldDB" id="A0A396HFG5"/>
<gene>
    <name evidence="3" type="ORF">MtrunA17_Chr6g0476501</name>
</gene>
<reference evidence="4" key="1">
    <citation type="journal article" date="2018" name="Nat. Plants">
        <title>Whole-genome landscape of Medicago truncatula symbiotic genes.</title>
        <authorList>
            <person name="Pecrix Y."/>
            <person name="Staton S.E."/>
            <person name="Sallet E."/>
            <person name="Lelandais-Briere C."/>
            <person name="Moreau S."/>
            <person name="Carrere S."/>
            <person name="Blein T."/>
            <person name="Jardinaud M.F."/>
            <person name="Latrasse D."/>
            <person name="Zouine M."/>
            <person name="Zahm M."/>
            <person name="Kreplak J."/>
            <person name="Mayjonade B."/>
            <person name="Satge C."/>
            <person name="Perez M."/>
            <person name="Cauet S."/>
            <person name="Marande W."/>
            <person name="Chantry-Darmon C."/>
            <person name="Lopez-Roques C."/>
            <person name="Bouchez O."/>
            <person name="Berard A."/>
            <person name="Debelle F."/>
            <person name="Munos S."/>
            <person name="Bendahmane A."/>
            <person name="Berges H."/>
            <person name="Niebel A."/>
            <person name="Buitink J."/>
            <person name="Frugier F."/>
            <person name="Benhamed M."/>
            <person name="Crespi M."/>
            <person name="Gouzy J."/>
            <person name="Gamas P."/>
        </authorList>
    </citation>
    <scope>NUCLEOTIDE SEQUENCE [LARGE SCALE GENOMIC DNA]</scope>
    <source>
        <strain evidence="4">cv. Jemalong A17</strain>
    </source>
</reference>
<evidence type="ECO:0000313" key="3">
    <source>
        <dbReference type="EMBL" id="RHN52082.1"/>
    </source>
</evidence>
<dbReference type="SUPFAM" id="SSF81383">
    <property type="entry name" value="F-box domain"/>
    <property type="match status" value="1"/>
</dbReference>
<dbReference type="CDD" id="cd22157">
    <property type="entry name" value="F-box_AtFBW1-like"/>
    <property type="match status" value="1"/>
</dbReference>
<dbReference type="PANTHER" id="PTHR31672">
    <property type="entry name" value="BNACNNG10540D PROTEIN"/>
    <property type="match status" value="1"/>
</dbReference>
<name>A0A396HFG5_MEDTR</name>
<dbReference type="Gramene" id="rna36701">
    <property type="protein sequence ID" value="RHN52082.1"/>
    <property type="gene ID" value="gene36701"/>
</dbReference>
<proteinExistence type="predicted"/>
<organism evidence="3 4">
    <name type="scientific">Medicago truncatula</name>
    <name type="common">Barrel medic</name>
    <name type="synonym">Medicago tribuloides</name>
    <dbReference type="NCBI Taxonomy" id="3880"/>
    <lineage>
        <taxon>Eukaryota</taxon>
        <taxon>Viridiplantae</taxon>
        <taxon>Streptophyta</taxon>
        <taxon>Embryophyta</taxon>
        <taxon>Tracheophyta</taxon>
        <taxon>Spermatophyta</taxon>
        <taxon>Magnoliopsida</taxon>
        <taxon>eudicotyledons</taxon>
        <taxon>Gunneridae</taxon>
        <taxon>Pentapetalae</taxon>
        <taxon>rosids</taxon>
        <taxon>fabids</taxon>
        <taxon>Fabales</taxon>
        <taxon>Fabaceae</taxon>
        <taxon>Papilionoideae</taxon>
        <taxon>50 kb inversion clade</taxon>
        <taxon>NPAAA clade</taxon>
        <taxon>Hologalegina</taxon>
        <taxon>IRL clade</taxon>
        <taxon>Trifolieae</taxon>
        <taxon>Medicago</taxon>
    </lineage>
</organism>
<evidence type="ECO:0000259" key="2">
    <source>
        <dbReference type="PROSITE" id="PS50181"/>
    </source>
</evidence>
<keyword evidence="1" id="KW-0812">Transmembrane</keyword>
<feature type="transmembrane region" description="Helical" evidence="1">
    <location>
        <begin position="124"/>
        <end position="146"/>
    </location>
</feature>
<feature type="domain" description="F-box" evidence="2">
    <location>
        <begin position="23"/>
        <end position="68"/>
    </location>
</feature>
<dbReference type="SMART" id="SM00256">
    <property type="entry name" value="FBOX"/>
    <property type="match status" value="1"/>
</dbReference>
<evidence type="ECO:0000256" key="1">
    <source>
        <dbReference type="SAM" id="Phobius"/>
    </source>
</evidence>
<dbReference type="PANTHER" id="PTHR31672:SF13">
    <property type="entry name" value="F-BOX PROTEIN CPR30-LIKE"/>
    <property type="match status" value="1"/>
</dbReference>
<dbReference type="InterPro" id="IPR050796">
    <property type="entry name" value="SCF_F-box_component"/>
</dbReference>
<dbReference type="PROSITE" id="PS50181">
    <property type="entry name" value="FBOX"/>
    <property type="match status" value="1"/>
</dbReference>
<dbReference type="EMBL" id="PSQE01000006">
    <property type="protein sequence ID" value="RHN52082.1"/>
    <property type="molecule type" value="Genomic_DNA"/>
</dbReference>
<keyword evidence="1" id="KW-0472">Membrane</keyword>
<keyword evidence="1" id="KW-1133">Transmembrane helix</keyword>
<dbReference type="InterPro" id="IPR036047">
    <property type="entry name" value="F-box-like_dom_sf"/>
</dbReference>
<dbReference type="InterPro" id="IPR001810">
    <property type="entry name" value="F-box_dom"/>
</dbReference>
<dbReference type="Pfam" id="PF00646">
    <property type="entry name" value="F-box"/>
    <property type="match status" value="1"/>
</dbReference>
<evidence type="ECO:0000313" key="4">
    <source>
        <dbReference type="Proteomes" id="UP000265566"/>
    </source>
</evidence>
<dbReference type="Gene3D" id="1.20.1280.50">
    <property type="match status" value="1"/>
</dbReference>
<accession>A0A396HFG5</accession>
<sequence>MNIQKLPRVKYSCSNLANSHEHRQSPVILPDELITEILSRLNVKSLMRLRCVSKLWKTLISDPTFVKMHLQVSKRNSYLALHMDNGYFGYTYTVAPISVSLLLESTSKPITRTGNHYSRFHARYCCGIVGSCNGLIYLLQFVIISLDLAKETYKQLLLPQCCDEFPLDNQTLCVLMDCICFSHDVKKTYFVIWQMKEFGIEESWIQFLKISYHNLQIDTGYVRRLVPLCLSDNGDTLILRTKSVVQAILYNLKDNRLKRIESTYEIWWYSAKDYVESLVWYRPVESRGHYAKLCHVVFFSRCP</sequence>
<comment type="caution">
    <text evidence="3">The sequence shown here is derived from an EMBL/GenBank/DDBJ whole genome shotgun (WGS) entry which is preliminary data.</text>
</comment>
<dbReference type="Proteomes" id="UP000265566">
    <property type="component" value="Chromosome 6"/>
</dbReference>
<protein>
    <submittedName>
        <fullName evidence="3">Putative F-box domain-containing protein</fullName>
    </submittedName>
</protein>